<name>A0A5C6FGG1_9BACT</name>
<protein>
    <recommendedName>
        <fullName evidence="3">Phosphotransferase enzyme family protein</fullName>
    </recommendedName>
</protein>
<dbReference type="EMBL" id="SJPW01000002">
    <property type="protein sequence ID" value="TWU58701.1"/>
    <property type="molecule type" value="Genomic_DNA"/>
</dbReference>
<dbReference type="AlphaFoldDB" id="A0A5C6FGG1"/>
<dbReference type="OrthoDB" id="276211at2"/>
<evidence type="ECO:0000313" key="1">
    <source>
        <dbReference type="EMBL" id="TWU58701.1"/>
    </source>
</evidence>
<dbReference type="InterPro" id="IPR011009">
    <property type="entry name" value="Kinase-like_dom_sf"/>
</dbReference>
<dbReference type="RefSeq" id="WP_146455776.1">
    <property type="nucleotide sequence ID" value="NZ_SJPW01000002.1"/>
</dbReference>
<dbReference type="Proteomes" id="UP000318288">
    <property type="component" value="Unassembled WGS sequence"/>
</dbReference>
<organism evidence="1 2">
    <name type="scientific">Rubripirellula tenax</name>
    <dbReference type="NCBI Taxonomy" id="2528015"/>
    <lineage>
        <taxon>Bacteria</taxon>
        <taxon>Pseudomonadati</taxon>
        <taxon>Planctomycetota</taxon>
        <taxon>Planctomycetia</taxon>
        <taxon>Pirellulales</taxon>
        <taxon>Pirellulaceae</taxon>
        <taxon>Rubripirellula</taxon>
    </lineage>
</organism>
<accession>A0A5C6FGG1</accession>
<gene>
    <name evidence="1" type="ORF">Poly51_14810</name>
</gene>
<dbReference type="SUPFAM" id="SSF56112">
    <property type="entry name" value="Protein kinase-like (PK-like)"/>
    <property type="match status" value="1"/>
</dbReference>
<reference evidence="1 2" key="1">
    <citation type="submission" date="2019-02" db="EMBL/GenBank/DDBJ databases">
        <title>Deep-cultivation of Planctomycetes and their phenomic and genomic characterization uncovers novel biology.</title>
        <authorList>
            <person name="Wiegand S."/>
            <person name="Jogler M."/>
            <person name="Boedeker C."/>
            <person name="Pinto D."/>
            <person name="Vollmers J."/>
            <person name="Rivas-Marin E."/>
            <person name="Kohn T."/>
            <person name="Peeters S.H."/>
            <person name="Heuer A."/>
            <person name="Rast P."/>
            <person name="Oberbeckmann S."/>
            <person name="Bunk B."/>
            <person name="Jeske O."/>
            <person name="Meyerdierks A."/>
            <person name="Storesund J.E."/>
            <person name="Kallscheuer N."/>
            <person name="Luecker S."/>
            <person name="Lage O.M."/>
            <person name="Pohl T."/>
            <person name="Merkel B.J."/>
            <person name="Hornburger P."/>
            <person name="Mueller R.-W."/>
            <person name="Bruemmer F."/>
            <person name="Labrenz M."/>
            <person name="Spormann A.M."/>
            <person name="Op Den Camp H."/>
            <person name="Overmann J."/>
            <person name="Amann R."/>
            <person name="Jetten M.S.M."/>
            <person name="Mascher T."/>
            <person name="Medema M.H."/>
            <person name="Devos D.P."/>
            <person name="Kaster A.-K."/>
            <person name="Ovreas L."/>
            <person name="Rohde M."/>
            <person name="Galperin M.Y."/>
            <person name="Jogler C."/>
        </authorList>
    </citation>
    <scope>NUCLEOTIDE SEQUENCE [LARGE SCALE GENOMIC DNA]</scope>
    <source>
        <strain evidence="1 2">Poly51</strain>
    </source>
</reference>
<evidence type="ECO:0008006" key="3">
    <source>
        <dbReference type="Google" id="ProtNLM"/>
    </source>
</evidence>
<keyword evidence="2" id="KW-1185">Reference proteome</keyword>
<evidence type="ECO:0000313" key="2">
    <source>
        <dbReference type="Proteomes" id="UP000318288"/>
    </source>
</evidence>
<comment type="caution">
    <text evidence="1">The sequence shown here is derived from an EMBL/GenBank/DDBJ whole genome shotgun (WGS) entry which is preliminary data.</text>
</comment>
<sequence>MNEIDSRKRATEYCRALNRETDFDSLLGTGQEGYVWRTNDNSAIKVFDRVVNFDRELACYQILSTHQISDIDGFAVPEMLQFDSDLRVIEMSIVAAPYILDFGKCYVGRPPDFPPDVMEAYEREREEWFEGNWPMVQSALWTLETLGIFYNDARPGNIDCTGHPESKQTGL</sequence>
<proteinExistence type="predicted"/>